<evidence type="ECO:0000313" key="1">
    <source>
        <dbReference type="EMBL" id="PSB03327.1"/>
    </source>
</evidence>
<evidence type="ECO:0000313" key="2">
    <source>
        <dbReference type="Proteomes" id="UP000238762"/>
    </source>
</evidence>
<sequence length="273" mass="30259">MISQPRHTSATYNLPKLVGLASVSYLLAIAFNLTSINSAQARTPQTAPAELKNILTQIDTVANRQEVEQSIQFYSPTFTNSDGLNRQKLQDGLTNLWEKYPGLKYKTELVSWDRSRNGLVAETVTTISGVQQTGGRTVKLESKLRSRQTIQGQKIVRQEILSERSQVTSGAQPPTVQFTLPEKVRVGQEYNFDAIVKEPLGDDLLLGTATEQPVKVENYFQTGKYELKDLPAGGIFKTGKAAPQPGDYWISAVFIRSGGMTTIVQRLKVVNRL</sequence>
<dbReference type="RefSeq" id="WP_106288334.1">
    <property type="nucleotide sequence ID" value="NZ_CAWNTC010000009.1"/>
</dbReference>
<dbReference type="AlphaFoldDB" id="A0A2T1C5A8"/>
<dbReference type="Proteomes" id="UP000238762">
    <property type="component" value="Unassembled WGS sequence"/>
</dbReference>
<keyword evidence="2" id="KW-1185">Reference proteome</keyword>
<dbReference type="EMBL" id="PVWJ01000035">
    <property type="protein sequence ID" value="PSB03327.1"/>
    <property type="molecule type" value="Genomic_DNA"/>
</dbReference>
<reference evidence="1 2" key="1">
    <citation type="submission" date="2018-02" db="EMBL/GenBank/DDBJ databases">
        <authorList>
            <person name="Cohen D.B."/>
            <person name="Kent A.D."/>
        </authorList>
    </citation>
    <scope>NUCLEOTIDE SEQUENCE [LARGE SCALE GENOMIC DNA]</scope>
    <source>
        <strain evidence="1 2">CCAP 1448/3</strain>
    </source>
</reference>
<protein>
    <recommendedName>
        <fullName evidence="3">Nuclear transport factor 2 family protein</fullName>
    </recommendedName>
</protein>
<proteinExistence type="predicted"/>
<organism evidence="1 2">
    <name type="scientific">Merismopedia glauca CCAP 1448/3</name>
    <dbReference type="NCBI Taxonomy" id="1296344"/>
    <lineage>
        <taxon>Bacteria</taxon>
        <taxon>Bacillati</taxon>
        <taxon>Cyanobacteriota</taxon>
        <taxon>Cyanophyceae</taxon>
        <taxon>Synechococcales</taxon>
        <taxon>Merismopediaceae</taxon>
        <taxon>Merismopedia</taxon>
    </lineage>
</organism>
<gene>
    <name evidence="1" type="ORF">C7B64_09135</name>
</gene>
<comment type="caution">
    <text evidence="1">The sequence shown here is derived from an EMBL/GenBank/DDBJ whole genome shotgun (WGS) entry which is preliminary data.</text>
</comment>
<reference evidence="1 2" key="2">
    <citation type="submission" date="2018-03" db="EMBL/GenBank/DDBJ databases">
        <title>The ancient ancestry and fast evolution of plastids.</title>
        <authorList>
            <person name="Moore K.R."/>
            <person name="Magnabosco C."/>
            <person name="Momper L."/>
            <person name="Gold D.A."/>
            <person name="Bosak T."/>
            <person name="Fournier G.P."/>
        </authorList>
    </citation>
    <scope>NUCLEOTIDE SEQUENCE [LARGE SCALE GENOMIC DNA]</scope>
    <source>
        <strain evidence="1 2">CCAP 1448/3</strain>
    </source>
</reference>
<accession>A0A2T1C5A8</accession>
<name>A0A2T1C5A8_9CYAN</name>
<evidence type="ECO:0008006" key="3">
    <source>
        <dbReference type="Google" id="ProtNLM"/>
    </source>
</evidence>
<dbReference type="OrthoDB" id="507769at2"/>